<name>A0A7L7L768_9BACT</name>
<dbReference type="RefSeq" id="WP_182415833.1">
    <property type="nucleotide sequence ID" value="NZ_CP055153.1"/>
</dbReference>
<dbReference type="AlphaFoldDB" id="A0A7L7L768"/>
<dbReference type="Proteomes" id="UP000514509">
    <property type="component" value="Chromosome"/>
</dbReference>
<dbReference type="CDD" id="cd15482">
    <property type="entry name" value="Sialidase_non-viral"/>
    <property type="match status" value="1"/>
</dbReference>
<evidence type="ECO:0000259" key="1">
    <source>
        <dbReference type="Pfam" id="PF13088"/>
    </source>
</evidence>
<dbReference type="KEGG" id="add:HUW48_11630"/>
<dbReference type="Pfam" id="PF13088">
    <property type="entry name" value="BNR_2"/>
    <property type="match status" value="1"/>
</dbReference>
<accession>A0A7L7L768</accession>
<protein>
    <submittedName>
        <fullName evidence="2">Exo-alpha-sialidase</fullName>
    </submittedName>
</protein>
<dbReference type="InterPro" id="IPR011040">
    <property type="entry name" value="Sialidase"/>
</dbReference>
<sequence>MHNQKFSLITLGLLLTASGIFFSFNKKEAPAIVTVSTFGKQPVVTVDAANTIKVVFGQEEEVFYTTSSNNGQTFTPPQKVGKQKQLALGMTRGPQITTTKDYTVIAAAAHTGKILVYRLKNNDTKWSEPVNIVDRDTTAKEGFVALASGTENTLHAAWLDLRLSKKINIFTATSKNGGKTWSKNKLAYAAPEGGICPCCRPSITADTKGKVYIMFRNELNGSRDMYLVTSSDNGQTFGPAKKLGMGTWVLKACPMDGGALALNKQGNLGSTWRRENTVYYAEPGTMEQKIGEGRASSLVKTAKGNYFVWQQGNQIVALAPGKLSPESIGTGTYPRLAALSNQQVLGIWETNGKIVGRLLP</sequence>
<proteinExistence type="predicted"/>
<dbReference type="Gene3D" id="2.120.10.10">
    <property type="match status" value="1"/>
</dbReference>
<feature type="domain" description="Sialidase" evidence="1">
    <location>
        <begin position="117"/>
        <end position="244"/>
    </location>
</feature>
<evidence type="ECO:0000313" key="3">
    <source>
        <dbReference type="Proteomes" id="UP000514509"/>
    </source>
</evidence>
<dbReference type="InterPro" id="IPR036278">
    <property type="entry name" value="Sialidase_sf"/>
</dbReference>
<organism evidence="2 3">
    <name type="scientific">Adhaeribacter radiodurans</name>
    <dbReference type="NCBI Taxonomy" id="2745197"/>
    <lineage>
        <taxon>Bacteria</taxon>
        <taxon>Pseudomonadati</taxon>
        <taxon>Bacteroidota</taxon>
        <taxon>Cytophagia</taxon>
        <taxon>Cytophagales</taxon>
        <taxon>Hymenobacteraceae</taxon>
        <taxon>Adhaeribacter</taxon>
    </lineage>
</organism>
<dbReference type="EMBL" id="CP055153">
    <property type="protein sequence ID" value="QMU28650.1"/>
    <property type="molecule type" value="Genomic_DNA"/>
</dbReference>
<reference evidence="2 3" key="1">
    <citation type="submission" date="2020-08" db="EMBL/GenBank/DDBJ databases">
        <title>Adhaeribacter dokdonensis sp. nov., isolated from the rhizosphere of Elymus tsukushiensis, a plant native to the Dokdo Islands, Republic of Korea.</title>
        <authorList>
            <person name="Ghim S.Y."/>
        </authorList>
    </citation>
    <scope>NUCLEOTIDE SEQUENCE [LARGE SCALE GENOMIC DNA]</scope>
    <source>
        <strain evidence="2 3">KUDC8001</strain>
    </source>
</reference>
<evidence type="ECO:0000313" key="2">
    <source>
        <dbReference type="EMBL" id="QMU28650.1"/>
    </source>
</evidence>
<gene>
    <name evidence="2" type="ORF">HUW48_11630</name>
</gene>
<dbReference type="SUPFAM" id="SSF50939">
    <property type="entry name" value="Sialidases"/>
    <property type="match status" value="1"/>
</dbReference>
<keyword evidence="3" id="KW-1185">Reference proteome</keyword>